<evidence type="ECO:0000259" key="9">
    <source>
        <dbReference type="Pfam" id="PF13844"/>
    </source>
</evidence>
<dbReference type="RefSeq" id="WP_188564288.1">
    <property type="nucleotide sequence ID" value="NZ_BMED01000001.1"/>
</dbReference>
<comment type="similarity">
    <text evidence="2">Belongs to the glycosyltransferase 41 family. O-GlcNAc transferase subfamily.</text>
</comment>
<dbReference type="SUPFAM" id="SSF53756">
    <property type="entry name" value="UDP-Glycosyltransferase/glycogen phosphorylase"/>
    <property type="match status" value="1"/>
</dbReference>
<organism evidence="10 11">
    <name type="scientific">Undibacterium terreum</name>
    <dbReference type="NCBI Taxonomy" id="1224302"/>
    <lineage>
        <taxon>Bacteria</taxon>
        <taxon>Pseudomonadati</taxon>
        <taxon>Pseudomonadota</taxon>
        <taxon>Betaproteobacteria</taxon>
        <taxon>Burkholderiales</taxon>
        <taxon>Oxalobacteraceae</taxon>
        <taxon>Undibacterium</taxon>
    </lineage>
</organism>
<dbReference type="PANTHER" id="PTHR44835">
    <property type="entry name" value="UDP-N-ACETYLGLUCOSAMINE--PEPTIDE N-ACETYLGLUCOSAMINYLTRANSFERASE SPINDLY-RELATED"/>
    <property type="match status" value="1"/>
</dbReference>
<feature type="repeat" description="TPR" evidence="8">
    <location>
        <begin position="108"/>
        <end position="141"/>
    </location>
</feature>
<dbReference type="PANTHER" id="PTHR44835:SF1">
    <property type="entry name" value="PROTEIN O-GLCNAC TRANSFERASE"/>
    <property type="match status" value="1"/>
</dbReference>
<evidence type="ECO:0000256" key="5">
    <source>
        <dbReference type="ARBA" id="ARBA00022679"/>
    </source>
</evidence>
<dbReference type="AlphaFoldDB" id="A0A916XBP9"/>
<evidence type="ECO:0000256" key="2">
    <source>
        <dbReference type="ARBA" id="ARBA00005386"/>
    </source>
</evidence>
<protein>
    <recommendedName>
        <fullName evidence="3">protein O-GlcNAc transferase</fullName>
        <ecNumber evidence="3">2.4.1.255</ecNumber>
    </recommendedName>
</protein>
<gene>
    <name evidence="10" type="ORF">GCM10011396_03710</name>
</gene>
<evidence type="ECO:0000256" key="3">
    <source>
        <dbReference type="ARBA" id="ARBA00011970"/>
    </source>
</evidence>
<dbReference type="PROSITE" id="PS50005">
    <property type="entry name" value="TPR"/>
    <property type="match status" value="3"/>
</dbReference>
<proteinExistence type="inferred from homology"/>
<accession>A0A916XBP9</accession>
<dbReference type="InterPro" id="IPR051939">
    <property type="entry name" value="Glycosyltr_41/O-GlcNAc_trsf"/>
</dbReference>
<dbReference type="Pfam" id="PF13432">
    <property type="entry name" value="TPR_16"/>
    <property type="match status" value="1"/>
</dbReference>
<evidence type="ECO:0000256" key="1">
    <source>
        <dbReference type="ARBA" id="ARBA00004922"/>
    </source>
</evidence>
<dbReference type="SUPFAM" id="SSF48452">
    <property type="entry name" value="TPR-like"/>
    <property type="match status" value="1"/>
</dbReference>
<dbReference type="SMART" id="SM00028">
    <property type="entry name" value="TPR"/>
    <property type="match status" value="4"/>
</dbReference>
<feature type="domain" description="O-GlcNAc transferase C-terminal" evidence="9">
    <location>
        <begin position="220"/>
        <end position="368"/>
    </location>
</feature>
<evidence type="ECO:0000313" key="11">
    <source>
        <dbReference type="Proteomes" id="UP000637423"/>
    </source>
</evidence>
<keyword evidence="6" id="KW-0677">Repeat</keyword>
<keyword evidence="11" id="KW-1185">Reference proteome</keyword>
<dbReference type="Gene3D" id="1.25.40.10">
    <property type="entry name" value="Tetratricopeptide repeat domain"/>
    <property type="match status" value="1"/>
</dbReference>
<keyword evidence="4" id="KW-0328">Glycosyltransferase</keyword>
<dbReference type="PROSITE" id="PS50293">
    <property type="entry name" value="TPR_REGION"/>
    <property type="match status" value="1"/>
</dbReference>
<dbReference type="Gene3D" id="3.40.50.2000">
    <property type="entry name" value="Glycogen Phosphorylase B"/>
    <property type="match status" value="1"/>
</dbReference>
<dbReference type="Pfam" id="PF13844">
    <property type="entry name" value="Glyco_transf_41"/>
    <property type="match status" value="2"/>
</dbReference>
<keyword evidence="5" id="KW-0808">Transferase</keyword>
<comment type="pathway">
    <text evidence="1">Protein modification; protein glycosylation.</text>
</comment>
<feature type="repeat" description="TPR" evidence="8">
    <location>
        <begin position="74"/>
        <end position="107"/>
    </location>
</feature>
<dbReference type="Proteomes" id="UP000637423">
    <property type="component" value="Unassembled WGS sequence"/>
</dbReference>
<dbReference type="Gene3D" id="3.40.50.11380">
    <property type="match status" value="1"/>
</dbReference>
<dbReference type="EC" id="2.4.1.255" evidence="3"/>
<dbReference type="InterPro" id="IPR029489">
    <property type="entry name" value="OGT/SEC/SPY_C"/>
</dbReference>
<dbReference type="GO" id="GO:0097363">
    <property type="term" value="F:protein O-acetylglucosaminyltransferase activity"/>
    <property type="evidence" value="ECO:0007669"/>
    <property type="project" value="UniProtKB-EC"/>
</dbReference>
<evidence type="ECO:0000256" key="7">
    <source>
        <dbReference type="ARBA" id="ARBA00022803"/>
    </source>
</evidence>
<name>A0A916XBP9_9BURK</name>
<feature type="domain" description="O-GlcNAc transferase C-terminal" evidence="9">
    <location>
        <begin position="393"/>
        <end position="567"/>
    </location>
</feature>
<dbReference type="EMBL" id="BMED01000001">
    <property type="protein sequence ID" value="GGC60063.1"/>
    <property type="molecule type" value="Genomic_DNA"/>
</dbReference>
<dbReference type="InterPro" id="IPR011990">
    <property type="entry name" value="TPR-like_helical_dom_sf"/>
</dbReference>
<reference evidence="10" key="2">
    <citation type="submission" date="2020-09" db="EMBL/GenBank/DDBJ databases">
        <authorList>
            <person name="Sun Q."/>
            <person name="Zhou Y."/>
        </authorList>
    </citation>
    <scope>NUCLEOTIDE SEQUENCE</scope>
    <source>
        <strain evidence="10">CGMCC 1.10998</strain>
    </source>
</reference>
<dbReference type="Pfam" id="PF14559">
    <property type="entry name" value="TPR_19"/>
    <property type="match status" value="1"/>
</dbReference>
<keyword evidence="7 8" id="KW-0802">TPR repeat</keyword>
<sequence length="591" mass="66167">MLSWLKNFFSSSEEKQTPVITPVDDRASAQAADDIRIEKSLVFKKLGDGCWSTGSWADAAGYYRQALALNGSSAAIHINLGFVLIEQGLLQEAKSHLEQAIVLSPGLSDSYFFLGKIAQGMGDPDAAITEFSRAVSVDPNFVEAYETLGILYRDRGEIKESVAAFRAALAINPQLHNCHTGLLFSLQYLPQAHPAELFSEHLQFAGQFEAPVKALQRMHSNNPDPERRLKIAYVSSDFHAHSVAIFMLPVLERHDRAQFEIFCYYNASVRDIITEKIQQAASHFLFCENLSDAELDQRIRADGIDILIDLNGHTGNHRLLTFARKPAPVQVSYLGYVDTTGLSAMDYRLTNEDANPSESDRFYSETLHKFKDRLWWSFRPVEDLREMTELPALKNGFITFVSANNISKISDVNIKVWSELMRSIPDARLLIMGTTSPGAQRVLERKFKTEGIELHRLDFKGKLNLAAFREQVMQADIALDTFPFNGGTTSCETFWQGLPLVTLTGESFASRVGYALLNNLGLPELAAANAEDFARIAIELSRDMQRLSALRQGMRARLAASSLSDELGFTKALEASYRGMWRKYLEKAKPE</sequence>
<evidence type="ECO:0000256" key="4">
    <source>
        <dbReference type="ARBA" id="ARBA00022676"/>
    </source>
</evidence>
<feature type="repeat" description="TPR" evidence="8">
    <location>
        <begin position="142"/>
        <end position="175"/>
    </location>
</feature>
<evidence type="ECO:0000313" key="10">
    <source>
        <dbReference type="EMBL" id="GGC60063.1"/>
    </source>
</evidence>
<comment type="caution">
    <text evidence="10">The sequence shown here is derived from an EMBL/GenBank/DDBJ whole genome shotgun (WGS) entry which is preliminary data.</text>
</comment>
<evidence type="ECO:0000256" key="8">
    <source>
        <dbReference type="PROSITE-ProRule" id="PRU00339"/>
    </source>
</evidence>
<dbReference type="InterPro" id="IPR019734">
    <property type="entry name" value="TPR_rpt"/>
</dbReference>
<evidence type="ECO:0000256" key="6">
    <source>
        <dbReference type="ARBA" id="ARBA00022737"/>
    </source>
</evidence>
<reference evidence="10" key="1">
    <citation type="journal article" date="2014" name="Int. J. Syst. Evol. Microbiol.">
        <title>Complete genome sequence of Corynebacterium casei LMG S-19264T (=DSM 44701T), isolated from a smear-ripened cheese.</title>
        <authorList>
            <consortium name="US DOE Joint Genome Institute (JGI-PGF)"/>
            <person name="Walter F."/>
            <person name="Albersmeier A."/>
            <person name="Kalinowski J."/>
            <person name="Ruckert C."/>
        </authorList>
    </citation>
    <scope>NUCLEOTIDE SEQUENCE</scope>
    <source>
        <strain evidence="10">CGMCC 1.10998</strain>
    </source>
</reference>